<dbReference type="Proteomes" id="UP000188820">
    <property type="component" value="Unassembled WGS sequence"/>
</dbReference>
<keyword evidence="1" id="KW-0812">Transmembrane</keyword>
<keyword evidence="1" id="KW-0472">Membrane</keyword>
<dbReference type="EMBL" id="MLAA01000056">
    <property type="protein sequence ID" value="OOF66506.1"/>
    <property type="molecule type" value="Genomic_DNA"/>
</dbReference>
<gene>
    <name evidence="2" type="ORF">BKG89_10410</name>
</gene>
<evidence type="ECO:0000313" key="2">
    <source>
        <dbReference type="EMBL" id="OOF66506.1"/>
    </source>
</evidence>
<dbReference type="SUPFAM" id="SSF160355">
    <property type="entry name" value="Bacterial polysaccharide co-polymerase-like"/>
    <property type="match status" value="1"/>
</dbReference>
<keyword evidence="1" id="KW-1133">Transmembrane helix</keyword>
<sequence>MSYFQKKVSILKTLFISSVLCGGISYSLSYWVNPIWKAEAEITHPVISDLGNYYSLFSMYYFIKGENEADNSVERFVYQKFIEQLTSYDNLKRFWLNSEYYKQKIIGDEREDRELLNKLVKTIHFKTINDKTGGVSIISDNPKQADELLSLFINDTNLVTKTVMYEELIIKWKNLFNQVKTAAQLNLGRIRQGDIIDSQDWQGKLNMMKSVSPLDEHFTAFHFIKSPQKIEVKARKSWGWIGSGVGFFIGLFGIAFFRRRKEQV</sequence>
<feature type="transmembrane region" description="Helical" evidence="1">
    <location>
        <begin position="238"/>
        <end position="257"/>
    </location>
</feature>
<proteinExistence type="predicted"/>
<dbReference type="Gene3D" id="3.30.1890.10">
    <property type="entry name" value="FepE-like"/>
    <property type="match status" value="1"/>
</dbReference>
<keyword evidence="3" id="KW-1185">Reference proteome</keyword>
<evidence type="ECO:0000256" key="1">
    <source>
        <dbReference type="SAM" id="Phobius"/>
    </source>
</evidence>
<accession>A0ABX3KUX7</accession>
<dbReference type="RefSeq" id="WP_077464627.1">
    <property type="nucleotide sequence ID" value="NZ_MLAA01000056.1"/>
</dbReference>
<name>A0ABX3KUX7_9PAST</name>
<comment type="caution">
    <text evidence="2">The sequence shown here is derived from an EMBL/GenBank/DDBJ whole genome shotgun (WGS) entry which is preliminary data.</text>
</comment>
<evidence type="ECO:0008006" key="4">
    <source>
        <dbReference type="Google" id="ProtNLM"/>
    </source>
</evidence>
<reference evidence="2 3" key="1">
    <citation type="submission" date="2016-10" db="EMBL/GenBank/DDBJ databases">
        <title>Rodentibacter gen. nov. and new species.</title>
        <authorList>
            <person name="Christensen H."/>
        </authorList>
    </citation>
    <scope>NUCLEOTIDE SEQUENCE [LARGE SCALE GENOMIC DNA]</scope>
    <source>
        <strain evidence="2 3">1998236014</strain>
    </source>
</reference>
<protein>
    <recommendedName>
        <fullName evidence="4">LPS chain length-determining protein</fullName>
    </recommendedName>
</protein>
<organism evidence="2 3">
    <name type="scientific">Rodentibacter caecimuris</name>
    <dbReference type="NCBI Taxonomy" id="1796644"/>
    <lineage>
        <taxon>Bacteria</taxon>
        <taxon>Pseudomonadati</taxon>
        <taxon>Pseudomonadota</taxon>
        <taxon>Gammaproteobacteria</taxon>
        <taxon>Pasteurellales</taxon>
        <taxon>Pasteurellaceae</taxon>
        <taxon>Rodentibacter</taxon>
    </lineage>
</organism>
<evidence type="ECO:0000313" key="3">
    <source>
        <dbReference type="Proteomes" id="UP000188820"/>
    </source>
</evidence>